<keyword evidence="1" id="KW-0732">Signal</keyword>
<proteinExistence type="predicted"/>
<feature type="chain" id="PRO_5023004125" description="Secreted protein" evidence="1">
    <location>
        <begin position="27"/>
        <end position="65"/>
    </location>
</feature>
<accession>A0A5B7IK34</accession>
<dbReference type="EMBL" id="VSRR010059078">
    <property type="protein sequence ID" value="MPC82186.1"/>
    <property type="molecule type" value="Genomic_DNA"/>
</dbReference>
<organism evidence="2 3">
    <name type="scientific">Portunus trituberculatus</name>
    <name type="common">Swimming crab</name>
    <name type="synonym">Neptunus trituberculatus</name>
    <dbReference type="NCBI Taxonomy" id="210409"/>
    <lineage>
        <taxon>Eukaryota</taxon>
        <taxon>Metazoa</taxon>
        <taxon>Ecdysozoa</taxon>
        <taxon>Arthropoda</taxon>
        <taxon>Crustacea</taxon>
        <taxon>Multicrustacea</taxon>
        <taxon>Malacostraca</taxon>
        <taxon>Eumalacostraca</taxon>
        <taxon>Eucarida</taxon>
        <taxon>Decapoda</taxon>
        <taxon>Pleocyemata</taxon>
        <taxon>Brachyura</taxon>
        <taxon>Eubrachyura</taxon>
        <taxon>Portunoidea</taxon>
        <taxon>Portunidae</taxon>
        <taxon>Portuninae</taxon>
        <taxon>Portunus</taxon>
    </lineage>
</organism>
<evidence type="ECO:0000256" key="1">
    <source>
        <dbReference type="SAM" id="SignalP"/>
    </source>
</evidence>
<reference evidence="2 3" key="1">
    <citation type="submission" date="2019-05" db="EMBL/GenBank/DDBJ databases">
        <title>Another draft genome of Portunus trituberculatus and its Hox gene families provides insights of decapod evolution.</title>
        <authorList>
            <person name="Jeong J.-H."/>
            <person name="Song I."/>
            <person name="Kim S."/>
            <person name="Choi T."/>
            <person name="Kim D."/>
            <person name="Ryu S."/>
            <person name="Kim W."/>
        </authorList>
    </citation>
    <scope>NUCLEOTIDE SEQUENCE [LARGE SCALE GENOMIC DNA]</scope>
    <source>
        <tissue evidence="2">Muscle</tissue>
    </source>
</reference>
<evidence type="ECO:0000313" key="2">
    <source>
        <dbReference type="EMBL" id="MPC82186.1"/>
    </source>
</evidence>
<evidence type="ECO:0000313" key="3">
    <source>
        <dbReference type="Proteomes" id="UP000324222"/>
    </source>
</evidence>
<feature type="signal peptide" evidence="1">
    <location>
        <begin position="1"/>
        <end position="26"/>
    </location>
</feature>
<dbReference type="AlphaFoldDB" id="A0A5B7IK34"/>
<gene>
    <name evidence="2" type="ORF">E2C01_076834</name>
</gene>
<evidence type="ECO:0008006" key="4">
    <source>
        <dbReference type="Google" id="ProtNLM"/>
    </source>
</evidence>
<comment type="caution">
    <text evidence="2">The sequence shown here is derived from an EMBL/GenBank/DDBJ whole genome shotgun (WGS) entry which is preliminary data.</text>
</comment>
<name>A0A5B7IK34_PORTR</name>
<dbReference type="Proteomes" id="UP000324222">
    <property type="component" value="Unassembled WGS sequence"/>
</dbReference>
<protein>
    <recommendedName>
        <fullName evidence="4">Secreted protein</fullName>
    </recommendedName>
</protein>
<sequence>MHSLITFLREWLAFLCGSLWHPSCSCDVLIMENLEYLAYISVSPLLPLKGVHEAFRDISKRFMFR</sequence>
<keyword evidence="3" id="KW-1185">Reference proteome</keyword>